<dbReference type="GO" id="GO:0003964">
    <property type="term" value="F:RNA-directed DNA polymerase activity"/>
    <property type="evidence" value="ECO:0007669"/>
    <property type="project" value="UniProtKB-KW"/>
</dbReference>
<dbReference type="InterPro" id="IPR043502">
    <property type="entry name" value="DNA/RNA_pol_sf"/>
</dbReference>
<keyword evidence="6" id="KW-0695">RNA-directed DNA polymerase</keyword>
<accession>A0A225VZW8</accession>
<keyword evidence="1" id="KW-0808">Transferase</keyword>
<evidence type="ECO:0000313" key="8">
    <source>
        <dbReference type="EMBL" id="OWZ10468.1"/>
    </source>
</evidence>
<reference evidence="9" key="1">
    <citation type="submission" date="2017-03" db="EMBL/GenBank/DDBJ databases">
        <title>Phytopthora megakarya and P. palmivora, two closely related causual agents of cacao black pod achieved similar genome size and gene model numbers by different mechanisms.</title>
        <authorList>
            <person name="Ali S."/>
            <person name="Shao J."/>
            <person name="Larry D.J."/>
            <person name="Kronmiller B."/>
            <person name="Shen D."/>
            <person name="Strem M.D."/>
            <person name="Melnick R.L."/>
            <person name="Guiltinan M.J."/>
            <person name="Tyler B.M."/>
            <person name="Meinhardt L.W."/>
            <person name="Bailey B.A."/>
        </authorList>
    </citation>
    <scope>NUCLEOTIDE SEQUENCE [LARGE SCALE GENOMIC DNA]</scope>
    <source>
        <strain evidence="9">zdho120</strain>
    </source>
</reference>
<proteinExistence type="predicted"/>
<dbReference type="InterPro" id="IPR050951">
    <property type="entry name" value="Retrovirus_Pol_polyprotein"/>
</dbReference>
<dbReference type="PANTHER" id="PTHR37984">
    <property type="entry name" value="PROTEIN CBG26694"/>
    <property type="match status" value="1"/>
</dbReference>
<dbReference type="Proteomes" id="UP000198211">
    <property type="component" value="Unassembled WGS sequence"/>
</dbReference>
<dbReference type="InterPro" id="IPR043128">
    <property type="entry name" value="Rev_trsase/Diguanyl_cyclase"/>
</dbReference>
<feature type="domain" description="Reverse transcriptase RNase H-like" evidence="7">
    <location>
        <begin position="102"/>
        <end position="154"/>
    </location>
</feature>
<keyword evidence="5" id="KW-0378">Hydrolase</keyword>
<keyword evidence="4" id="KW-0255">Endonuclease</keyword>
<evidence type="ECO:0000256" key="1">
    <source>
        <dbReference type="ARBA" id="ARBA00022679"/>
    </source>
</evidence>
<dbReference type="GO" id="GO:0004519">
    <property type="term" value="F:endonuclease activity"/>
    <property type="evidence" value="ECO:0007669"/>
    <property type="project" value="UniProtKB-KW"/>
</dbReference>
<evidence type="ECO:0000259" key="7">
    <source>
        <dbReference type="Pfam" id="PF17917"/>
    </source>
</evidence>
<protein>
    <submittedName>
        <fullName evidence="8">Gag-pol fusion protein</fullName>
    </submittedName>
</protein>
<organism evidence="8 9">
    <name type="scientific">Phytophthora megakarya</name>
    <dbReference type="NCBI Taxonomy" id="4795"/>
    <lineage>
        <taxon>Eukaryota</taxon>
        <taxon>Sar</taxon>
        <taxon>Stramenopiles</taxon>
        <taxon>Oomycota</taxon>
        <taxon>Peronosporomycetes</taxon>
        <taxon>Peronosporales</taxon>
        <taxon>Peronosporaceae</taxon>
        <taxon>Phytophthora</taxon>
    </lineage>
</organism>
<dbReference type="STRING" id="4795.A0A225VZW8"/>
<gene>
    <name evidence="8" type="ORF">PHMEG_00016681</name>
</gene>
<evidence type="ECO:0000313" key="9">
    <source>
        <dbReference type="Proteomes" id="UP000198211"/>
    </source>
</evidence>
<evidence type="ECO:0000256" key="5">
    <source>
        <dbReference type="ARBA" id="ARBA00022801"/>
    </source>
</evidence>
<dbReference type="GO" id="GO:0016787">
    <property type="term" value="F:hydrolase activity"/>
    <property type="evidence" value="ECO:0007669"/>
    <property type="project" value="UniProtKB-KW"/>
</dbReference>
<keyword evidence="3" id="KW-0540">Nuclease</keyword>
<dbReference type="FunFam" id="3.30.70.270:FF:000020">
    <property type="entry name" value="Transposon Tf2-6 polyprotein-like Protein"/>
    <property type="match status" value="1"/>
</dbReference>
<evidence type="ECO:0000256" key="4">
    <source>
        <dbReference type="ARBA" id="ARBA00022759"/>
    </source>
</evidence>
<dbReference type="Pfam" id="PF17917">
    <property type="entry name" value="RT_RNaseH"/>
    <property type="match status" value="1"/>
</dbReference>
<dbReference type="Gene3D" id="3.30.70.270">
    <property type="match status" value="1"/>
</dbReference>
<dbReference type="OrthoDB" id="124617at2759"/>
<evidence type="ECO:0000256" key="6">
    <source>
        <dbReference type="ARBA" id="ARBA00022918"/>
    </source>
</evidence>
<dbReference type="InterPro" id="IPR041373">
    <property type="entry name" value="RT_RNaseH"/>
</dbReference>
<comment type="caution">
    <text evidence="8">The sequence shown here is derived from an EMBL/GenBank/DDBJ whole genome shotgun (WGS) entry which is preliminary data.</text>
</comment>
<dbReference type="AlphaFoldDB" id="A0A225VZW8"/>
<name>A0A225VZW8_9STRA</name>
<dbReference type="EMBL" id="NBNE01002435">
    <property type="protein sequence ID" value="OWZ10468.1"/>
    <property type="molecule type" value="Genomic_DNA"/>
</dbReference>
<dbReference type="PANTHER" id="PTHR37984:SF5">
    <property type="entry name" value="PROTEIN NYNRIN-LIKE"/>
    <property type="match status" value="1"/>
</dbReference>
<sequence length="154" mass="17530">MTSLEYLGHELGRDGVRALERLVTAVRDFPTPTDEKEVKRFVHLAGYYRRFISGFGSLMTPLTKQLRLSTTWEWTTAQETAFIQVKQILTTRPLSTGNGREKIGLWARLMQDDGNGRRPVAYASKVNSQAEANYGITELECAAVVWAIKLFFHY</sequence>
<keyword evidence="9" id="KW-1185">Reference proteome</keyword>
<evidence type="ECO:0000256" key="2">
    <source>
        <dbReference type="ARBA" id="ARBA00022695"/>
    </source>
</evidence>
<evidence type="ECO:0000256" key="3">
    <source>
        <dbReference type="ARBA" id="ARBA00022722"/>
    </source>
</evidence>
<keyword evidence="2" id="KW-0548">Nucleotidyltransferase</keyword>
<dbReference type="SUPFAM" id="SSF56672">
    <property type="entry name" value="DNA/RNA polymerases"/>
    <property type="match status" value="1"/>
</dbReference>